<dbReference type="EMBL" id="CP000595">
    <property type="protein sequence ID" value="ABO99950.1"/>
    <property type="molecule type" value="Genomic_DNA"/>
</dbReference>
<keyword evidence="5" id="KW-0653">Protein transport</keyword>
<dbReference type="Gramene" id="ABO99950">
    <property type="protein sequence ID" value="ABO99950"/>
    <property type="gene ID" value="OSTLU_25624"/>
</dbReference>
<dbReference type="STRING" id="436017.A4S8N7"/>
<sequence length="743" mass="83897">MGTRQSASIYFKHLVNKSWTQREGATATTETNPILDEGDKAAVRRVALEAIANTPSKVRSQLVEAVRVIVHHDFPGRWPEVANQVLDGLNAASSSESGKLCGTVLVLHALCRKYEFKAVDERADIEEMIRVVFPKLLEILKALLAYQGPPDTELEELKKAICKTYLSATYLNVGPSLREEGTFREWMAAFHAIITAPVPTENMPTDDKTELKHWPWWKTKKWAMHVVNRMFNRYGNLKKCQPHDKAQATVYRDKYAGHFVTVYIQLLSSLATGAVMPDRVVNLAVHHLSTALGVPTMYKHMEPHLDAIFQQIVFPMLCFSAEDDELWKDDPQEYVRKSQDLIEDMYSPRTAACSYTQELVITGRRLKENLPKVLGAMVQIFTKNSSSVRSGPMDARARYELDGALLVITTLSQLLSTHPDYAKEIEGMLMTHVVPAFGCVHGHIRAKAVSCVSKYSDITFRDQNNFMQLFSSVVNAMKDPEIPVRFEAVVGLGAFVQATDDVSALKGILPQLLDEFFKLMNEVESEDVVYTLETITEKFGEDIAPFALGMTQNLAAAFWKVVQEAEGKDDDEYGMMACMGCLRAMSTILESVSSLPHMYPELEAAVFPILHKMISEEGYDVFEEVLEILSYLTYFTPVVTPRMWELWPLMMRMMDDWALQYFENMLIPLDNYISRGTEHFLTPGSSYVEDTYKLCEKVLGGDYPEPDCLPAPKLMECVMTNCRGRVDVVIEPYVNIALAWIGS</sequence>
<dbReference type="GO" id="GO:0005829">
    <property type="term" value="C:cytosol"/>
    <property type="evidence" value="ECO:0007669"/>
    <property type="project" value="TreeGrafter"/>
</dbReference>
<dbReference type="GO" id="GO:0031267">
    <property type="term" value="F:small GTPase binding"/>
    <property type="evidence" value="ECO:0007669"/>
    <property type="project" value="InterPro"/>
</dbReference>
<dbReference type="SUPFAM" id="SSF48371">
    <property type="entry name" value="ARM repeat"/>
    <property type="match status" value="1"/>
</dbReference>
<dbReference type="InterPro" id="IPR011989">
    <property type="entry name" value="ARM-like"/>
</dbReference>
<evidence type="ECO:0000313" key="9">
    <source>
        <dbReference type="Proteomes" id="UP000001568"/>
    </source>
</evidence>
<comment type="subcellular location">
    <subcellularLocation>
        <location evidence="2">Cytoplasm</location>
    </subcellularLocation>
    <subcellularLocation>
        <location evidence="1">Nucleus</location>
    </subcellularLocation>
</comment>
<accession>A4S8N7</accession>
<dbReference type="HOGENOM" id="CLU_004196_3_0_1"/>
<dbReference type="OrthoDB" id="760868at2759"/>
<evidence type="ECO:0000259" key="7">
    <source>
        <dbReference type="PROSITE" id="PS50166"/>
    </source>
</evidence>
<keyword evidence="9" id="KW-1185">Reference proteome</keyword>
<organism evidence="8 9">
    <name type="scientific">Ostreococcus lucimarinus (strain CCE9901)</name>
    <dbReference type="NCBI Taxonomy" id="436017"/>
    <lineage>
        <taxon>Eukaryota</taxon>
        <taxon>Viridiplantae</taxon>
        <taxon>Chlorophyta</taxon>
        <taxon>Mamiellophyceae</taxon>
        <taxon>Mamiellales</taxon>
        <taxon>Bathycoccaceae</taxon>
        <taxon>Ostreococcus</taxon>
    </lineage>
</organism>
<dbReference type="Gene3D" id="1.25.10.10">
    <property type="entry name" value="Leucine-rich Repeat Variant"/>
    <property type="match status" value="1"/>
</dbReference>
<dbReference type="eggNOG" id="KOG1991">
    <property type="taxonomic scope" value="Eukaryota"/>
</dbReference>
<dbReference type="GeneID" id="5005767"/>
<name>A4S8N7_OSTLU</name>
<dbReference type="PANTHER" id="PTHR10997">
    <property type="entry name" value="IMPORTIN-7, 8, 11"/>
    <property type="match status" value="1"/>
</dbReference>
<dbReference type="OMA" id="KNFEYRS"/>
<protein>
    <recommendedName>
        <fullName evidence="7">Importin N-terminal domain-containing protein</fullName>
    </recommendedName>
</protein>
<dbReference type="PROSITE" id="PS50166">
    <property type="entry name" value="IMPORTIN_B_NT"/>
    <property type="match status" value="1"/>
</dbReference>
<evidence type="ECO:0000256" key="2">
    <source>
        <dbReference type="ARBA" id="ARBA00004496"/>
    </source>
</evidence>
<dbReference type="PANTHER" id="PTHR10997:SF18">
    <property type="entry name" value="D-IMPORTIN 7_RANBP7"/>
    <property type="match status" value="1"/>
</dbReference>
<evidence type="ECO:0000256" key="6">
    <source>
        <dbReference type="ARBA" id="ARBA00023242"/>
    </source>
</evidence>
<evidence type="ECO:0000256" key="5">
    <source>
        <dbReference type="ARBA" id="ARBA00022927"/>
    </source>
</evidence>
<keyword evidence="4" id="KW-0963">Cytoplasm</keyword>
<reference evidence="8 9" key="1">
    <citation type="journal article" date="2007" name="Proc. Natl. Acad. Sci. U.S.A.">
        <title>The tiny eukaryote Ostreococcus provides genomic insights into the paradox of plankton speciation.</title>
        <authorList>
            <person name="Palenik B."/>
            <person name="Grimwood J."/>
            <person name="Aerts A."/>
            <person name="Rouze P."/>
            <person name="Salamov A."/>
            <person name="Putnam N."/>
            <person name="Dupont C."/>
            <person name="Jorgensen R."/>
            <person name="Derelle E."/>
            <person name="Rombauts S."/>
            <person name="Zhou K."/>
            <person name="Otillar R."/>
            <person name="Merchant S.S."/>
            <person name="Podell S."/>
            <person name="Gaasterland T."/>
            <person name="Napoli C."/>
            <person name="Gendler K."/>
            <person name="Manuell A."/>
            <person name="Tai V."/>
            <person name="Vallon O."/>
            <person name="Piganeau G."/>
            <person name="Jancek S."/>
            <person name="Heijde M."/>
            <person name="Jabbari K."/>
            <person name="Bowler C."/>
            <person name="Lohr M."/>
            <person name="Robbens S."/>
            <person name="Werner G."/>
            <person name="Dubchak I."/>
            <person name="Pazour G.J."/>
            <person name="Ren Q."/>
            <person name="Paulsen I."/>
            <person name="Delwiche C."/>
            <person name="Schmutz J."/>
            <person name="Rokhsar D."/>
            <person name="Van de Peer Y."/>
            <person name="Moreau H."/>
            <person name="Grigoriev I.V."/>
        </authorList>
    </citation>
    <scope>NUCLEOTIDE SEQUENCE [LARGE SCALE GENOMIC DNA]</scope>
    <source>
        <strain evidence="8 9">CCE9901</strain>
    </source>
</reference>
<dbReference type="RefSeq" id="XP_001421657.1">
    <property type="nucleotide sequence ID" value="XM_001421620.1"/>
</dbReference>
<gene>
    <name evidence="8" type="ORF">OSTLU_25624</name>
</gene>
<evidence type="ECO:0000256" key="1">
    <source>
        <dbReference type="ARBA" id="ARBA00004123"/>
    </source>
</evidence>
<dbReference type="KEGG" id="olu:OSTLU_25624"/>
<dbReference type="GO" id="GO:0005635">
    <property type="term" value="C:nuclear envelope"/>
    <property type="evidence" value="ECO:0007669"/>
    <property type="project" value="TreeGrafter"/>
</dbReference>
<dbReference type="InterPro" id="IPR016024">
    <property type="entry name" value="ARM-type_fold"/>
</dbReference>
<dbReference type="InterPro" id="IPR001494">
    <property type="entry name" value="Importin-beta_N"/>
</dbReference>
<evidence type="ECO:0000256" key="4">
    <source>
        <dbReference type="ARBA" id="ARBA00022490"/>
    </source>
</evidence>
<evidence type="ECO:0000313" key="8">
    <source>
        <dbReference type="EMBL" id="ABO99950.1"/>
    </source>
</evidence>
<proteinExistence type="predicted"/>
<evidence type="ECO:0000256" key="3">
    <source>
        <dbReference type="ARBA" id="ARBA00022448"/>
    </source>
</evidence>
<dbReference type="InterPro" id="IPR013713">
    <property type="entry name" value="XPO2_central"/>
</dbReference>
<keyword evidence="6" id="KW-0539">Nucleus</keyword>
<dbReference type="GO" id="GO:0006606">
    <property type="term" value="P:protein import into nucleus"/>
    <property type="evidence" value="ECO:0007669"/>
    <property type="project" value="TreeGrafter"/>
</dbReference>
<keyword evidence="3" id="KW-0813">Transport</keyword>
<dbReference type="Proteomes" id="UP000001568">
    <property type="component" value="Chromosome 15"/>
</dbReference>
<dbReference type="AlphaFoldDB" id="A4S8N7"/>
<feature type="domain" description="Importin N-terminal" evidence="7">
    <location>
        <begin position="1"/>
        <end position="53"/>
    </location>
</feature>
<dbReference type="Pfam" id="PF08506">
    <property type="entry name" value="Cse1"/>
    <property type="match status" value="1"/>
</dbReference>